<dbReference type="SUPFAM" id="SSF49478">
    <property type="entry name" value="Cna protein B-type domain"/>
    <property type="match status" value="6"/>
</dbReference>
<dbReference type="OrthoDB" id="1744455at2"/>
<dbReference type="EMBL" id="MIJY01000023">
    <property type="protein sequence ID" value="OEG12869.1"/>
    <property type="molecule type" value="Genomic_DNA"/>
</dbReference>
<keyword evidence="8" id="KW-1133">Transmembrane helix</keyword>
<keyword evidence="3" id="KW-0134">Cell wall</keyword>
<dbReference type="InterPro" id="IPR013783">
    <property type="entry name" value="Ig-like_fold"/>
</dbReference>
<dbReference type="Pfam" id="PF00746">
    <property type="entry name" value="Gram_pos_anchor"/>
    <property type="match status" value="1"/>
</dbReference>
<dbReference type="InterPro" id="IPR008966">
    <property type="entry name" value="Adhesion_dom_sf"/>
</dbReference>
<dbReference type="Gene3D" id="2.60.40.10">
    <property type="entry name" value="Immunoglobulins"/>
    <property type="match status" value="6"/>
</dbReference>
<feature type="transmembrane region" description="Helical" evidence="8">
    <location>
        <begin position="990"/>
        <end position="1008"/>
    </location>
</feature>
<comment type="caution">
    <text evidence="10">The sequence shown here is derived from an EMBL/GenBank/DDBJ whole genome shotgun (WGS) entry which is preliminary data.</text>
</comment>
<keyword evidence="8" id="KW-0472">Membrane</keyword>
<dbReference type="PANTHER" id="PTHR36108">
    <property type="entry name" value="COLOSSIN-B-RELATED"/>
    <property type="match status" value="1"/>
</dbReference>
<dbReference type="PROSITE" id="PS50847">
    <property type="entry name" value="GRAM_POS_ANCHORING"/>
    <property type="match status" value="1"/>
</dbReference>
<dbReference type="InterPro" id="IPR041171">
    <property type="entry name" value="SDR_Ig"/>
</dbReference>
<feature type="compositionally biased region" description="Basic and acidic residues" evidence="7">
    <location>
        <begin position="960"/>
        <end position="973"/>
    </location>
</feature>
<gene>
    <name evidence="10" type="ORF">BCR25_05090</name>
</gene>
<evidence type="ECO:0000313" key="11">
    <source>
        <dbReference type="Proteomes" id="UP000095094"/>
    </source>
</evidence>
<sequence>MHKKLGSLLLIVTLILPLFLNLVPMKAEAAGRDISQSHITSITTNSSNVNSGEQISIEVLFDNSAGEIENGDYLALSWPQIGLTILEGYEKTFYLTIEGVNVGTVHITTSGAVATFNENIEDIENIKGGFNFEAVVHNDNSQESTETIYINGGQIQTGVNVHTAGHGSSGSEYPFLVKSGVIHPENPEQISWDVSANLERDVLDGKISIIDQIRNVPTDHQLIPESFRIILAGRENKDYIGLSGIAQFLSEHSGAIFDYDVNTGKIEVVLPYPDGSETSMRILYKTQIINNDVEFFTNDATAEYRLRDKDYETQTVNKVVENINVGSWIEGSTVGKIELQKVSSEDSTHLLEGAVFDLIDPKDNSVIEQLVTDELGKATSQKIEFGEYILQETKAPVGFELDPTPVKVTLEKNKETNNTAFITLENTPEQPLRPLEPAKQFGGIKIIKKDSENNQVLKDAVFELKNAAGETVESGLTTNDQGIIEVAHLPIGTYQLIETKAPKGYQLDTKSIQVNVQFNETVEVTVLNNKELSESELQPSEHFGAIKVIKKDREDLRVLKGAVFELKNASGEVVEDDLTTNEQGIISVSHLAIGEYELIEVKAPKAHRIEKTPIHVTVKFNETTEITVFNSKEIPDTELLPSEQFGSLKVIKKGQENQQVLEGAVFDLKNEAGEVVKSDLTTNEKGIIEVAHLPIGSYELIETKAPKDYQVEKAPIQVKVKFNETTELTVFNSKEILETELLPSEQFGSLKVIKKDQENQQVLEGAVFDLKNEAGEVVKSDLTTNEEGIIEVAHLPIGSYELIETKAPKNYQVEKAPVQVMVKFNETTEITVFNSKEILATELLPSEQFGTLKVIKKDQENQQVLEGAVFDLKNETGEVVKSDLTTNEEGIIEVAHLPIGSYELIETKAPKNYQIEKASIQVKVKFNETTEITVFNSKKESMTVIQPNKALNHTKNSTAVKDKQVLSNKEKSSAKNGRSLPSTGETGNTLALLFGIMILMTGFSLLIVKNAYKQ</sequence>
<feature type="compositionally biased region" description="Polar residues" evidence="7">
    <location>
        <begin position="974"/>
        <end position="983"/>
    </location>
</feature>
<comment type="subcellular location">
    <subcellularLocation>
        <location evidence="1">Secreted</location>
        <location evidence="1">Cell wall</location>
        <topology evidence="1">Peptidoglycan-anchor</topology>
    </subcellularLocation>
</comment>
<keyword evidence="5" id="KW-0732">Signal</keyword>
<organism evidence="10 11">
    <name type="scientific">Enterococcus termitis</name>
    <dbReference type="NCBI Taxonomy" id="332950"/>
    <lineage>
        <taxon>Bacteria</taxon>
        <taxon>Bacillati</taxon>
        <taxon>Bacillota</taxon>
        <taxon>Bacilli</taxon>
        <taxon>Lactobacillales</taxon>
        <taxon>Enterococcaceae</taxon>
        <taxon>Enterococcus</taxon>
    </lineage>
</organism>
<comment type="similarity">
    <text evidence="2">Belongs to the serine-aspartate repeat-containing protein (SDr) family.</text>
</comment>
<feature type="compositionally biased region" description="Polar residues" evidence="7">
    <location>
        <begin position="950"/>
        <end position="959"/>
    </location>
</feature>
<dbReference type="InterPro" id="IPR011252">
    <property type="entry name" value="Fibrogen-bd_dom1"/>
</dbReference>
<evidence type="ECO:0000256" key="8">
    <source>
        <dbReference type="SAM" id="Phobius"/>
    </source>
</evidence>
<evidence type="ECO:0000256" key="6">
    <source>
        <dbReference type="ARBA" id="ARBA00023088"/>
    </source>
</evidence>
<feature type="region of interest" description="Disordered" evidence="7">
    <location>
        <begin position="950"/>
        <end position="983"/>
    </location>
</feature>
<dbReference type="NCBIfam" id="TIGR01167">
    <property type="entry name" value="LPXTG_anchor"/>
    <property type="match status" value="1"/>
</dbReference>
<dbReference type="GO" id="GO:0007155">
    <property type="term" value="P:cell adhesion"/>
    <property type="evidence" value="ECO:0007669"/>
    <property type="project" value="InterPro"/>
</dbReference>
<dbReference type="Pfam" id="PF17961">
    <property type="entry name" value="Big_8"/>
    <property type="match status" value="1"/>
</dbReference>
<reference evidence="11" key="1">
    <citation type="submission" date="2016-09" db="EMBL/GenBank/DDBJ databases">
        <authorList>
            <person name="Gulvik C.A."/>
        </authorList>
    </citation>
    <scope>NUCLEOTIDE SEQUENCE [LARGE SCALE GENOMIC DNA]</scope>
    <source>
        <strain evidence="11">LMG 8895</strain>
    </source>
</reference>
<dbReference type="Gene3D" id="2.60.40.1280">
    <property type="match status" value="1"/>
</dbReference>
<dbReference type="PANTHER" id="PTHR36108:SF13">
    <property type="entry name" value="COLOSSIN-B-RELATED"/>
    <property type="match status" value="1"/>
</dbReference>
<dbReference type="Proteomes" id="UP000095094">
    <property type="component" value="Unassembled WGS sequence"/>
</dbReference>
<dbReference type="SUPFAM" id="SSF49401">
    <property type="entry name" value="Bacterial adhesins"/>
    <property type="match status" value="2"/>
</dbReference>
<evidence type="ECO:0000256" key="4">
    <source>
        <dbReference type="ARBA" id="ARBA00022525"/>
    </source>
</evidence>
<keyword evidence="6" id="KW-0572">Peptidoglycan-anchor</keyword>
<feature type="domain" description="Gram-positive cocci surface proteins LPxTG" evidence="9">
    <location>
        <begin position="980"/>
        <end position="1014"/>
    </location>
</feature>
<evidence type="ECO:0000259" key="9">
    <source>
        <dbReference type="PROSITE" id="PS50847"/>
    </source>
</evidence>
<evidence type="ECO:0000256" key="7">
    <source>
        <dbReference type="SAM" id="MobiDB-lite"/>
    </source>
</evidence>
<proteinExistence type="inferred from homology"/>
<evidence type="ECO:0000256" key="5">
    <source>
        <dbReference type="ARBA" id="ARBA00022729"/>
    </source>
</evidence>
<keyword evidence="4" id="KW-0964">Secreted</keyword>
<dbReference type="InterPro" id="IPR019931">
    <property type="entry name" value="LPXTG_anchor"/>
</dbReference>
<accession>A0A1E5GJK7</accession>
<evidence type="ECO:0000313" key="10">
    <source>
        <dbReference type="EMBL" id="OEG12869.1"/>
    </source>
</evidence>
<dbReference type="InterPro" id="IPR041033">
    <property type="entry name" value="SpaA_PFL_dom_1"/>
</dbReference>
<dbReference type="RefSeq" id="WP_069663570.1">
    <property type="nucleotide sequence ID" value="NZ_JBHUJJ010000001.1"/>
</dbReference>
<protein>
    <recommendedName>
        <fullName evidence="9">Gram-positive cocci surface proteins LPxTG domain-containing protein</fullName>
    </recommendedName>
</protein>
<dbReference type="AlphaFoldDB" id="A0A1E5GJK7"/>
<dbReference type="Pfam" id="PF17802">
    <property type="entry name" value="SpaA"/>
    <property type="match status" value="6"/>
</dbReference>
<evidence type="ECO:0000256" key="3">
    <source>
        <dbReference type="ARBA" id="ARBA00022512"/>
    </source>
</evidence>
<dbReference type="Gene3D" id="2.60.40.740">
    <property type="match status" value="1"/>
</dbReference>
<keyword evidence="8" id="KW-0812">Transmembrane</keyword>
<keyword evidence="11" id="KW-1185">Reference proteome</keyword>
<evidence type="ECO:0000256" key="1">
    <source>
        <dbReference type="ARBA" id="ARBA00004168"/>
    </source>
</evidence>
<name>A0A1E5GJK7_9ENTE</name>
<evidence type="ECO:0000256" key="2">
    <source>
        <dbReference type="ARBA" id="ARBA00007257"/>
    </source>
</evidence>